<evidence type="ECO:0000313" key="2">
    <source>
        <dbReference type="Proteomes" id="UP000616499"/>
    </source>
</evidence>
<proteinExistence type="predicted"/>
<evidence type="ECO:0000313" key="1">
    <source>
        <dbReference type="EMBL" id="GGM25030.1"/>
    </source>
</evidence>
<evidence type="ECO:0008006" key="3">
    <source>
        <dbReference type="Google" id="ProtNLM"/>
    </source>
</evidence>
<comment type="caution">
    <text evidence="1">The sequence shown here is derived from an EMBL/GenBank/DDBJ whole genome shotgun (WGS) entry which is preliminary data.</text>
</comment>
<organism evidence="1 2">
    <name type="scientific">Pseudomonas asuensis</name>
    <dbReference type="NCBI Taxonomy" id="1825787"/>
    <lineage>
        <taxon>Bacteria</taxon>
        <taxon>Pseudomonadati</taxon>
        <taxon>Pseudomonadota</taxon>
        <taxon>Gammaproteobacteria</taxon>
        <taxon>Pseudomonadales</taxon>
        <taxon>Pseudomonadaceae</taxon>
        <taxon>Pseudomonas</taxon>
    </lineage>
</organism>
<dbReference type="RefSeq" id="WP_188867885.1">
    <property type="nucleotide sequence ID" value="NZ_BMNW01000011.1"/>
</dbReference>
<name>A0ABQ2H2M4_9PSED</name>
<dbReference type="Proteomes" id="UP000616499">
    <property type="component" value="Unassembled WGS sequence"/>
</dbReference>
<keyword evidence="2" id="KW-1185">Reference proteome</keyword>
<protein>
    <recommendedName>
        <fullName evidence="3">PH domain-containing protein</fullName>
    </recommendedName>
</protein>
<accession>A0ABQ2H2M4</accession>
<sequence length="103" mass="11579">MTAEIHQFPEVARLKNRQVLQHQAERKELADWFRALANHIEGNELEYPPLAALIVLSSAAGDEVVTNGYSKNGIPRSQAGSNAYRFATATYSRRGGNFYDRQK</sequence>
<gene>
    <name evidence="1" type="ORF">GCM10009425_39800</name>
</gene>
<reference evidence="2" key="1">
    <citation type="journal article" date="2019" name="Int. J. Syst. Evol. Microbiol.">
        <title>The Global Catalogue of Microorganisms (GCM) 10K type strain sequencing project: providing services to taxonomists for standard genome sequencing and annotation.</title>
        <authorList>
            <consortium name="The Broad Institute Genomics Platform"/>
            <consortium name="The Broad Institute Genome Sequencing Center for Infectious Disease"/>
            <person name="Wu L."/>
            <person name="Ma J."/>
        </authorList>
    </citation>
    <scope>NUCLEOTIDE SEQUENCE [LARGE SCALE GENOMIC DNA]</scope>
    <source>
        <strain evidence="2">JCM 13501</strain>
    </source>
</reference>
<dbReference type="EMBL" id="BMNW01000011">
    <property type="protein sequence ID" value="GGM25030.1"/>
    <property type="molecule type" value="Genomic_DNA"/>
</dbReference>